<evidence type="ECO:0000313" key="1">
    <source>
        <dbReference type="EMBL" id="MPD06310.1"/>
    </source>
</evidence>
<dbReference type="EMBL" id="VSRR010150487">
    <property type="protein sequence ID" value="MPD06310.1"/>
    <property type="molecule type" value="Genomic_DNA"/>
</dbReference>
<name>A0A5B7KGI3_PORTR</name>
<dbReference type="Proteomes" id="UP000324222">
    <property type="component" value="Unassembled WGS sequence"/>
</dbReference>
<keyword evidence="2" id="KW-1185">Reference proteome</keyword>
<protein>
    <submittedName>
        <fullName evidence="1">Uncharacterized protein</fullName>
    </submittedName>
</protein>
<evidence type="ECO:0000313" key="2">
    <source>
        <dbReference type="Proteomes" id="UP000324222"/>
    </source>
</evidence>
<organism evidence="1 2">
    <name type="scientific">Portunus trituberculatus</name>
    <name type="common">Swimming crab</name>
    <name type="synonym">Neptunus trituberculatus</name>
    <dbReference type="NCBI Taxonomy" id="210409"/>
    <lineage>
        <taxon>Eukaryota</taxon>
        <taxon>Metazoa</taxon>
        <taxon>Ecdysozoa</taxon>
        <taxon>Arthropoda</taxon>
        <taxon>Crustacea</taxon>
        <taxon>Multicrustacea</taxon>
        <taxon>Malacostraca</taxon>
        <taxon>Eumalacostraca</taxon>
        <taxon>Eucarida</taxon>
        <taxon>Decapoda</taxon>
        <taxon>Pleocyemata</taxon>
        <taxon>Brachyura</taxon>
        <taxon>Eubrachyura</taxon>
        <taxon>Portunoidea</taxon>
        <taxon>Portunidae</taxon>
        <taxon>Portuninae</taxon>
        <taxon>Portunus</taxon>
    </lineage>
</organism>
<proteinExistence type="predicted"/>
<accession>A0A5B7KGI3</accession>
<comment type="caution">
    <text evidence="1">The sequence shown here is derived from an EMBL/GenBank/DDBJ whole genome shotgun (WGS) entry which is preliminary data.</text>
</comment>
<sequence length="74" mass="7842">MLHILQLAQDSLQAASPVSCSVTAYTQSSFWSPREDSDACCSLSVLHATSLVAEGFARASPAAYLNDPGQTPRN</sequence>
<gene>
    <name evidence="1" type="ORF">E2C01_102115</name>
</gene>
<dbReference type="AlphaFoldDB" id="A0A5B7KGI3"/>
<reference evidence="1 2" key="1">
    <citation type="submission" date="2019-05" db="EMBL/GenBank/DDBJ databases">
        <title>Another draft genome of Portunus trituberculatus and its Hox gene families provides insights of decapod evolution.</title>
        <authorList>
            <person name="Jeong J.-H."/>
            <person name="Song I."/>
            <person name="Kim S."/>
            <person name="Choi T."/>
            <person name="Kim D."/>
            <person name="Ryu S."/>
            <person name="Kim W."/>
        </authorList>
    </citation>
    <scope>NUCLEOTIDE SEQUENCE [LARGE SCALE GENOMIC DNA]</scope>
    <source>
        <tissue evidence="1">Muscle</tissue>
    </source>
</reference>